<accession>A0A4Y2MT15</accession>
<evidence type="ECO:0000313" key="2">
    <source>
        <dbReference type="Proteomes" id="UP000499080"/>
    </source>
</evidence>
<sequence length="144" mass="15835">MEQGVKHHVERVNITKNAWHTQGGGLATLDPDSIRVAFSYGVALNRSYMRRLWTYRRISKRGLSSLRQTSKAHLASSSASRNRSYVVVVCAVTSEAATDNNSCNNSSNKSFCSYYCTFVVLVSGERCVVLGCPGSSSRFNLSIS</sequence>
<organism evidence="1 2">
    <name type="scientific">Araneus ventricosus</name>
    <name type="common">Orbweaver spider</name>
    <name type="synonym">Epeira ventricosa</name>
    <dbReference type="NCBI Taxonomy" id="182803"/>
    <lineage>
        <taxon>Eukaryota</taxon>
        <taxon>Metazoa</taxon>
        <taxon>Ecdysozoa</taxon>
        <taxon>Arthropoda</taxon>
        <taxon>Chelicerata</taxon>
        <taxon>Arachnida</taxon>
        <taxon>Araneae</taxon>
        <taxon>Araneomorphae</taxon>
        <taxon>Entelegynae</taxon>
        <taxon>Araneoidea</taxon>
        <taxon>Araneidae</taxon>
        <taxon>Araneus</taxon>
    </lineage>
</organism>
<dbReference type="EMBL" id="BGPR01007812">
    <property type="protein sequence ID" value="GBN29722.1"/>
    <property type="molecule type" value="Genomic_DNA"/>
</dbReference>
<proteinExistence type="predicted"/>
<dbReference type="AlphaFoldDB" id="A0A4Y2MT15"/>
<reference evidence="1 2" key="1">
    <citation type="journal article" date="2019" name="Sci. Rep.">
        <title>Orb-weaving spider Araneus ventricosus genome elucidates the spidroin gene catalogue.</title>
        <authorList>
            <person name="Kono N."/>
            <person name="Nakamura H."/>
            <person name="Ohtoshi R."/>
            <person name="Moran D.A.P."/>
            <person name="Shinohara A."/>
            <person name="Yoshida Y."/>
            <person name="Fujiwara M."/>
            <person name="Mori M."/>
            <person name="Tomita M."/>
            <person name="Arakawa K."/>
        </authorList>
    </citation>
    <scope>NUCLEOTIDE SEQUENCE [LARGE SCALE GENOMIC DNA]</scope>
</reference>
<name>A0A4Y2MT15_ARAVE</name>
<evidence type="ECO:0000313" key="1">
    <source>
        <dbReference type="EMBL" id="GBN29722.1"/>
    </source>
</evidence>
<keyword evidence="2" id="KW-1185">Reference proteome</keyword>
<gene>
    <name evidence="1" type="ORF">AVEN_94110_1</name>
</gene>
<protein>
    <submittedName>
        <fullName evidence="1">Uncharacterized protein</fullName>
    </submittedName>
</protein>
<dbReference type="Proteomes" id="UP000499080">
    <property type="component" value="Unassembled WGS sequence"/>
</dbReference>
<comment type="caution">
    <text evidence="1">The sequence shown here is derived from an EMBL/GenBank/DDBJ whole genome shotgun (WGS) entry which is preliminary data.</text>
</comment>